<dbReference type="GO" id="GO:0007166">
    <property type="term" value="P:cell surface receptor signaling pathway"/>
    <property type="evidence" value="ECO:0007669"/>
    <property type="project" value="TreeGrafter"/>
</dbReference>
<sequence length="247" mass="26289">MATDPQRMASGTMLFVPPNGANIVQAGQIIPGTVIQPEGLIQYAGQPLRPPYQNLQTGVLEKMLRVETKTLGAIQIMIGLTHIGFGAVAFILSTSGHHYHHHYISMAAIGGYPFWGGLSFIISGSLSVAIEKHLTKSLVKCSVGMNITSAIMALTGMILYIVELLINMLDLDDVGTDSVGNGIGVLLLFFSLLEFCITVSTTHFGCQVTCCNNDPAAMVFVPYTVSGGVIFDEANPSPPAYEAVSPK</sequence>
<evidence type="ECO:0000256" key="2">
    <source>
        <dbReference type="ARBA" id="ARBA00009565"/>
    </source>
</evidence>
<evidence type="ECO:0000256" key="6">
    <source>
        <dbReference type="SAM" id="Phobius"/>
    </source>
</evidence>
<protein>
    <submittedName>
        <fullName evidence="8">Membrane-spanning 4-domains subfamily A member 12-like</fullName>
    </submittedName>
</protein>
<gene>
    <name evidence="8" type="primary">LOC129323721</name>
</gene>
<dbReference type="RefSeq" id="XP_054826320.1">
    <property type="nucleotide sequence ID" value="XM_054970345.1"/>
</dbReference>
<dbReference type="InterPro" id="IPR030417">
    <property type="entry name" value="MS4A"/>
</dbReference>
<evidence type="ECO:0000256" key="1">
    <source>
        <dbReference type="ARBA" id="ARBA00004141"/>
    </source>
</evidence>
<accession>A0AA97IVH6</accession>
<comment type="subcellular location">
    <subcellularLocation>
        <location evidence="1">Membrane</location>
        <topology evidence="1">Multi-pass membrane protein</topology>
    </subcellularLocation>
</comment>
<dbReference type="GeneID" id="129323721"/>
<dbReference type="AlphaFoldDB" id="A0AA97IVH6"/>
<keyword evidence="5 6" id="KW-0472">Membrane</keyword>
<organism evidence="7 8">
    <name type="scientific">Eublepharis macularius</name>
    <name type="common">Leopard gecko</name>
    <name type="synonym">Cyrtodactylus macularius</name>
    <dbReference type="NCBI Taxonomy" id="481883"/>
    <lineage>
        <taxon>Eukaryota</taxon>
        <taxon>Metazoa</taxon>
        <taxon>Chordata</taxon>
        <taxon>Craniata</taxon>
        <taxon>Vertebrata</taxon>
        <taxon>Euteleostomi</taxon>
        <taxon>Lepidosauria</taxon>
        <taxon>Squamata</taxon>
        <taxon>Bifurcata</taxon>
        <taxon>Gekkota</taxon>
        <taxon>Eublepharidae</taxon>
        <taxon>Eublepharinae</taxon>
        <taxon>Eublepharis</taxon>
    </lineage>
</organism>
<proteinExistence type="inferred from homology"/>
<dbReference type="PANTHER" id="PTHR23320">
    <property type="entry name" value="MEMBRANE-SPANNING 4-DOMAINS SUBFAMILY A MS4A -RELATED"/>
    <property type="match status" value="1"/>
</dbReference>
<keyword evidence="4 6" id="KW-1133">Transmembrane helix</keyword>
<feature type="transmembrane region" description="Helical" evidence="6">
    <location>
        <begin position="178"/>
        <end position="197"/>
    </location>
</feature>
<feature type="transmembrane region" description="Helical" evidence="6">
    <location>
        <begin position="71"/>
        <end position="92"/>
    </location>
</feature>
<keyword evidence="7" id="KW-1185">Reference proteome</keyword>
<dbReference type="GO" id="GO:0005886">
    <property type="term" value="C:plasma membrane"/>
    <property type="evidence" value="ECO:0007669"/>
    <property type="project" value="TreeGrafter"/>
</dbReference>
<dbReference type="InterPro" id="IPR007237">
    <property type="entry name" value="CD20-like"/>
</dbReference>
<evidence type="ECO:0000313" key="8">
    <source>
        <dbReference type="RefSeq" id="XP_054826320.1"/>
    </source>
</evidence>
<feature type="transmembrane region" description="Helical" evidence="6">
    <location>
        <begin position="143"/>
        <end position="166"/>
    </location>
</feature>
<name>A0AA97IVH6_EUBMA</name>
<evidence type="ECO:0000313" key="7">
    <source>
        <dbReference type="Proteomes" id="UP001190640"/>
    </source>
</evidence>
<keyword evidence="3 6" id="KW-0812">Transmembrane</keyword>
<dbReference type="KEGG" id="emc:129323721"/>
<dbReference type="Pfam" id="PF04103">
    <property type="entry name" value="CD20"/>
    <property type="match status" value="1"/>
</dbReference>
<evidence type="ECO:0000256" key="5">
    <source>
        <dbReference type="ARBA" id="ARBA00023136"/>
    </source>
</evidence>
<reference evidence="8" key="1">
    <citation type="submission" date="2025-08" db="UniProtKB">
        <authorList>
            <consortium name="RefSeq"/>
        </authorList>
    </citation>
    <scope>IDENTIFICATION</scope>
    <source>
        <tissue evidence="8">Blood</tissue>
    </source>
</reference>
<evidence type="ECO:0000256" key="4">
    <source>
        <dbReference type="ARBA" id="ARBA00022989"/>
    </source>
</evidence>
<dbReference type="PANTHER" id="PTHR23320:SF155">
    <property type="entry name" value="MEMBRANE-SPANNING 4-DOMAINS SUBFAMILY A MEMBER 8"/>
    <property type="match status" value="1"/>
</dbReference>
<feature type="transmembrane region" description="Helical" evidence="6">
    <location>
        <begin position="112"/>
        <end position="131"/>
    </location>
</feature>
<evidence type="ECO:0000256" key="3">
    <source>
        <dbReference type="ARBA" id="ARBA00022692"/>
    </source>
</evidence>
<dbReference type="Proteomes" id="UP001190640">
    <property type="component" value="Chromosome 2"/>
</dbReference>
<comment type="similarity">
    <text evidence="2">Belongs to the MS4A family.</text>
</comment>